<keyword evidence="10" id="KW-0445">Lipid transport</keyword>
<dbReference type="Gene3D" id="3.40.50.12780">
    <property type="entry name" value="N-terminal domain of ligase-like"/>
    <property type="match status" value="1"/>
</dbReference>
<evidence type="ECO:0000256" key="12">
    <source>
        <dbReference type="ARBA" id="ARBA00023136"/>
    </source>
</evidence>
<keyword evidence="6 18" id="KW-0812">Transmembrane</keyword>
<protein>
    <recommendedName>
        <fullName evidence="14">long-chain-fatty-acid--CoA ligase</fullName>
        <ecNumber evidence="14">6.2.1.3</ecNumber>
    </recommendedName>
    <alternativeName>
        <fullName evidence="16">Long-chain-fatty-acid--CoA ligase</fullName>
    </alternativeName>
</protein>
<evidence type="ECO:0000313" key="22">
    <source>
        <dbReference type="Proteomes" id="UP000694397"/>
    </source>
</evidence>
<evidence type="ECO:0000256" key="6">
    <source>
        <dbReference type="ARBA" id="ARBA00022692"/>
    </source>
</evidence>
<proteinExistence type="inferred from homology"/>
<evidence type="ECO:0000259" key="19">
    <source>
        <dbReference type="Pfam" id="PF00501"/>
    </source>
</evidence>
<evidence type="ECO:0000256" key="17">
    <source>
        <dbReference type="ARBA" id="ARBA00048666"/>
    </source>
</evidence>
<dbReference type="EC" id="6.2.1.3" evidence="14"/>
<comment type="catalytic activity">
    <reaction evidence="17">
        <text>tetracosanoate + ATP + CoA = tetracosanoyl-CoA + AMP + diphosphate</text>
        <dbReference type="Rhea" id="RHEA:33639"/>
        <dbReference type="ChEBI" id="CHEBI:30616"/>
        <dbReference type="ChEBI" id="CHEBI:31014"/>
        <dbReference type="ChEBI" id="CHEBI:33019"/>
        <dbReference type="ChEBI" id="CHEBI:57287"/>
        <dbReference type="ChEBI" id="CHEBI:65052"/>
        <dbReference type="ChEBI" id="CHEBI:456215"/>
    </reaction>
    <physiologicalReaction direction="left-to-right" evidence="17">
        <dbReference type="Rhea" id="RHEA:33640"/>
    </physiologicalReaction>
</comment>
<evidence type="ECO:0000256" key="4">
    <source>
        <dbReference type="ARBA" id="ARBA00022475"/>
    </source>
</evidence>
<evidence type="ECO:0000256" key="8">
    <source>
        <dbReference type="ARBA" id="ARBA00022832"/>
    </source>
</evidence>
<dbReference type="InterPro" id="IPR020845">
    <property type="entry name" value="AMP-binding_CS"/>
</dbReference>
<dbReference type="InterPro" id="IPR045851">
    <property type="entry name" value="AMP-bd_C_sf"/>
</dbReference>
<dbReference type="GO" id="GO:0005789">
    <property type="term" value="C:endoplasmic reticulum membrane"/>
    <property type="evidence" value="ECO:0007669"/>
    <property type="project" value="TreeGrafter"/>
</dbReference>
<dbReference type="PANTHER" id="PTHR43107">
    <property type="entry name" value="LONG-CHAIN FATTY ACID TRANSPORT PROTEIN"/>
    <property type="match status" value="1"/>
</dbReference>
<dbReference type="Ensembl" id="ENSSFOT00015023911.2">
    <property type="protein sequence ID" value="ENSSFOP00015023652.2"/>
    <property type="gene ID" value="ENSSFOG00015014467.2"/>
</dbReference>
<sequence length="626" mass="71422">MMYALLTLALGLVVVALAMRFFLLSWFPYLHYDLINFLRIFRFHWLFSAYAKKKPFYTILDRFLEQVQRSPEKPFVLFEDERHTYADADRLSNRVAWSLLRHVGVRAGDTVALLLTNEPFYVWMFLGLAKVGCAAALLNSNLRSQSLLHCFSCSGARVLVASLLPALKNAVQEVLPTLREKNVIVFVLAEECDTEGMESLLDKVHTASEEPVSTSYRSHITIQSPALYIYTSGTTGLPKAALINHSKIWRYSVLLRLVGVTSDDVIYIFLPLYHASGFFIGLTGIIERGGTLLLKSKFSASQFWDDCRKYNVTVIQYIGEIIRYLCNQPKKPNDRDHKVRFAIGNGIREDTWSEFLQRHGNIWITECYGGTENNVGFINYTGKIGASGRVSFIHKLFTLHAVVKYDAENYEPLRDFRGFCVKVPSGETGLLLLRITKAFSFEGYAGNLQQTEKKKLRDVFKKGDLYFNTGDLVKIDKEGFIYFQDRIGDTFRWKGENVATTEVTDVMLRVNCINEANVYGVKVPGNDGRTGMAAIVLKKGHEFDSVDTYKIVTSYLPSYARPRFLRIQNSFAVTETYKQIKIKLVEEGFDPSVIRDLLYFLDNNKKNYSPLGEDIYNSIRHGIIRL</sequence>
<dbReference type="InterPro" id="IPR000873">
    <property type="entry name" value="AMP-dep_synth/lig_dom"/>
</dbReference>
<keyword evidence="3" id="KW-0813">Transport</keyword>
<gene>
    <name evidence="21" type="primary">LOC108940952</name>
</gene>
<evidence type="ECO:0000256" key="9">
    <source>
        <dbReference type="ARBA" id="ARBA00022989"/>
    </source>
</evidence>
<dbReference type="NCBIfam" id="NF006134">
    <property type="entry name" value="PRK08279.1"/>
    <property type="match status" value="1"/>
</dbReference>
<feature type="transmembrane region" description="Helical" evidence="18">
    <location>
        <begin position="265"/>
        <end position="286"/>
    </location>
</feature>
<dbReference type="FunFam" id="3.30.300.30:FF:000002">
    <property type="entry name" value="Long-chain fatty acid transport protein 1"/>
    <property type="match status" value="1"/>
</dbReference>
<keyword evidence="5" id="KW-0436">Ligase</keyword>
<dbReference type="Pfam" id="PF00501">
    <property type="entry name" value="AMP-binding"/>
    <property type="match status" value="1"/>
</dbReference>
<reference evidence="21" key="3">
    <citation type="submission" date="2025-09" db="UniProtKB">
        <authorList>
            <consortium name="Ensembl"/>
        </authorList>
    </citation>
    <scope>IDENTIFICATION</scope>
</reference>
<dbReference type="GO" id="GO:0005324">
    <property type="term" value="F:long-chain fatty acid transmembrane transporter activity"/>
    <property type="evidence" value="ECO:0007669"/>
    <property type="project" value="TreeGrafter"/>
</dbReference>
<dbReference type="SUPFAM" id="SSF56801">
    <property type="entry name" value="Acetyl-CoA synthetase-like"/>
    <property type="match status" value="1"/>
</dbReference>
<reference evidence="21 22" key="1">
    <citation type="submission" date="2019-04" db="EMBL/GenBank/DDBJ databases">
        <authorList>
            <consortium name="Wellcome Sanger Institute Data Sharing"/>
        </authorList>
    </citation>
    <scope>NUCLEOTIDE SEQUENCE [LARGE SCALE GENOMIC DNA]</scope>
</reference>
<evidence type="ECO:0000256" key="5">
    <source>
        <dbReference type="ARBA" id="ARBA00022598"/>
    </source>
</evidence>
<accession>A0A8C9RU48</accession>
<dbReference type="InterPro" id="IPR042099">
    <property type="entry name" value="ANL_N_sf"/>
</dbReference>
<dbReference type="PROSITE" id="PS00455">
    <property type="entry name" value="AMP_BINDING"/>
    <property type="match status" value="1"/>
</dbReference>
<dbReference type="GO" id="GO:0000166">
    <property type="term" value="F:nucleotide binding"/>
    <property type="evidence" value="ECO:0007669"/>
    <property type="project" value="UniProtKB-KW"/>
</dbReference>
<dbReference type="InterPro" id="IPR025110">
    <property type="entry name" value="AMP-bd_C"/>
</dbReference>
<evidence type="ECO:0000313" key="21">
    <source>
        <dbReference type="Ensembl" id="ENSSFOP00015023652.2"/>
    </source>
</evidence>
<evidence type="ECO:0000256" key="14">
    <source>
        <dbReference type="ARBA" id="ARBA00026121"/>
    </source>
</evidence>
<evidence type="ECO:0000256" key="18">
    <source>
        <dbReference type="SAM" id="Phobius"/>
    </source>
</evidence>
<evidence type="ECO:0000256" key="16">
    <source>
        <dbReference type="ARBA" id="ARBA00041297"/>
    </source>
</evidence>
<evidence type="ECO:0000256" key="2">
    <source>
        <dbReference type="ARBA" id="ARBA00006432"/>
    </source>
</evidence>
<comment type="similarity">
    <text evidence="2">Belongs to the ATP-dependent AMP-binding enzyme family.</text>
</comment>
<dbReference type="Proteomes" id="UP000694397">
    <property type="component" value="Chromosome 11"/>
</dbReference>
<name>A0A8C9RU48_SCLFO</name>
<dbReference type="GO" id="GO:0004467">
    <property type="term" value="F:long-chain fatty acid-CoA ligase activity"/>
    <property type="evidence" value="ECO:0007669"/>
    <property type="project" value="UniProtKB-EC"/>
</dbReference>
<feature type="transmembrane region" description="Helical" evidence="18">
    <location>
        <begin position="120"/>
        <end position="139"/>
    </location>
</feature>
<keyword evidence="11" id="KW-0443">Lipid metabolism</keyword>
<comment type="catalytic activity">
    <reaction evidence="13">
        <text>a long-chain fatty acid + ATP + CoA = a long-chain fatty acyl-CoA + AMP + diphosphate</text>
        <dbReference type="Rhea" id="RHEA:15421"/>
        <dbReference type="ChEBI" id="CHEBI:30616"/>
        <dbReference type="ChEBI" id="CHEBI:33019"/>
        <dbReference type="ChEBI" id="CHEBI:57287"/>
        <dbReference type="ChEBI" id="CHEBI:57560"/>
        <dbReference type="ChEBI" id="CHEBI:83139"/>
        <dbReference type="ChEBI" id="CHEBI:456215"/>
        <dbReference type="EC" id="6.2.1.3"/>
    </reaction>
    <physiologicalReaction direction="left-to-right" evidence="13">
        <dbReference type="Rhea" id="RHEA:15422"/>
    </physiologicalReaction>
</comment>
<keyword evidence="8" id="KW-0276">Fatty acid metabolism</keyword>
<keyword evidence="12 18" id="KW-0472">Membrane</keyword>
<comment type="subcellular location">
    <subcellularLocation>
        <location evidence="1">Cell membrane</location>
        <topology evidence="1">Multi-pass membrane protein</topology>
    </subcellularLocation>
</comment>
<dbReference type="FunFam" id="3.40.50.12780:FF:000005">
    <property type="entry name" value="Solute carrier family 27 member 6"/>
    <property type="match status" value="1"/>
</dbReference>
<keyword evidence="7" id="KW-0547">Nucleotide-binding</keyword>
<evidence type="ECO:0000256" key="3">
    <source>
        <dbReference type="ARBA" id="ARBA00022448"/>
    </source>
</evidence>
<evidence type="ECO:0000256" key="15">
    <source>
        <dbReference type="ARBA" id="ARBA00036527"/>
    </source>
</evidence>
<feature type="domain" description="AMP-binding enzyme C-terminal" evidence="20">
    <location>
        <begin position="505"/>
        <end position="576"/>
    </location>
</feature>
<dbReference type="GO" id="GO:0044539">
    <property type="term" value="P:long-chain fatty acid import into cell"/>
    <property type="evidence" value="ECO:0007669"/>
    <property type="project" value="TreeGrafter"/>
</dbReference>
<dbReference type="Gene3D" id="3.30.300.30">
    <property type="match status" value="1"/>
</dbReference>
<evidence type="ECO:0000256" key="11">
    <source>
        <dbReference type="ARBA" id="ARBA00023098"/>
    </source>
</evidence>
<keyword evidence="22" id="KW-1185">Reference proteome</keyword>
<dbReference type="AlphaFoldDB" id="A0A8C9RU48"/>
<evidence type="ECO:0000256" key="10">
    <source>
        <dbReference type="ARBA" id="ARBA00023055"/>
    </source>
</evidence>
<keyword evidence="9 18" id="KW-1133">Transmembrane helix</keyword>
<reference evidence="21" key="2">
    <citation type="submission" date="2025-08" db="UniProtKB">
        <authorList>
            <consortium name="Ensembl"/>
        </authorList>
    </citation>
    <scope>IDENTIFICATION</scope>
</reference>
<dbReference type="GeneTree" id="ENSGT00940000164068"/>
<comment type="catalytic activity">
    <reaction evidence="15">
        <text>a very long-chain fatty acid + ATP + CoA = a very long-chain fatty acyl-CoA + AMP + diphosphate</text>
        <dbReference type="Rhea" id="RHEA:54536"/>
        <dbReference type="ChEBI" id="CHEBI:30616"/>
        <dbReference type="ChEBI" id="CHEBI:33019"/>
        <dbReference type="ChEBI" id="CHEBI:57287"/>
        <dbReference type="ChEBI" id="CHEBI:58950"/>
        <dbReference type="ChEBI" id="CHEBI:138261"/>
        <dbReference type="ChEBI" id="CHEBI:456215"/>
    </reaction>
    <physiologicalReaction direction="left-to-right" evidence="15">
        <dbReference type="Rhea" id="RHEA:54537"/>
    </physiologicalReaction>
</comment>
<dbReference type="PANTHER" id="PTHR43107:SF4">
    <property type="entry name" value="LONG-CHAIN FATTY ACID TRANSPORT PROTEIN 2"/>
    <property type="match status" value="1"/>
</dbReference>
<evidence type="ECO:0000256" key="1">
    <source>
        <dbReference type="ARBA" id="ARBA00004651"/>
    </source>
</evidence>
<evidence type="ECO:0000256" key="13">
    <source>
        <dbReference type="ARBA" id="ARBA00024484"/>
    </source>
</evidence>
<dbReference type="GO" id="GO:0005886">
    <property type="term" value="C:plasma membrane"/>
    <property type="evidence" value="ECO:0007669"/>
    <property type="project" value="UniProtKB-SubCell"/>
</dbReference>
<evidence type="ECO:0000256" key="7">
    <source>
        <dbReference type="ARBA" id="ARBA00022741"/>
    </source>
</evidence>
<keyword evidence="4" id="KW-1003">Cell membrane</keyword>
<feature type="domain" description="AMP-dependent synthetase/ligase" evidence="19">
    <location>
        <begin position="64"/>
        <end position="379"/>
    </location>
</feature>
<organism evidence="21 22">
    <name type="scientific">Scleropages formosus</name>
    <name type="common">Asian bonytongue</name>
    <name type="synonym">Osteoglossum formosum</name>
    <dbReference type="NCBI Taxonomy" id="113540"/>
    <lineage>
        <taxon>Eukaryota</taxon>
        <taxon>Metazoa</taxon>
        <taxon>Chordata</taxon>
        <taxon>Craniata</taxon>
        <taxon>Vertebrata</taxon>
        <taxon>Euteleostomi</taxon>
        <taxon>Actinopterygii</taxon>
        <taxon>Neopterygii</taxon>
        <taxon>Teleostei</taxon>
        <taxon>Osteoglossocephala</taxon>
        <taxon>Osteoglossomorpha</taxon>
        <taxon>Osteoglossiformes</taxon>
        <taxon>Osteoglossidae</taxon>
        <taxon>Scleropages</taxon>
    </lineage>
</organism>
<dbReference type="OrthoDB" id="288590at2759"/>
<evidence type="ECO:0000259" key="20">
    <source>
        <dbReference type="Pfam" id="PF13193"/>
    </source>
</evidence>
<dbReference type="Pfam" id="PF13193">
    <property type="entry name" value="AMP-binding_C"/>
    <property type="match status" value="1"/>
</dbReference>